<dbReference type="GO" id="GO:0016887">
    <property type="term" value="F:ATP hydrolysis activity"/>
    <property type="evidence" value="ECO:0007669"/>
    <property type="project" value="InterPro"/>
</dbReference>
<dbReference type="InterPro" id="IPR027417">
    <property type="entry name" value="P-loop_NTPase"/>
</dbReference>
<dbReference type="PANTHER" id="PTHR37291">
    <property type="entry name" value="5-METHYLCYTOSINE-SPECIFIC RESTRICTION ENZYME B"/>
    <property type="match status" value="1"/>
</dbReference>
<sequence length="345" mass="40553">MTSCLQKILFGGPGVGKSHKIKKILEELGIDNSSNYVKTVFHPEYTYGDFMGKLLPLTIKEKVEYKFYAGYFLEVLAKAYKNILLNPISPEPVALVIDEINRGNSSAIFGTIFQLLDREHDDEYEGWSCYETKLSEMEYFKLLELIGIKHDHSKNTYSIKEAELEKSITGNKIFYETQMQEFHEKILNPIRIKDKSIRIPPNMSIIATMNTSDNSIFYMDSAFKRRWDWEFIRGERQEATIDGKHDWSSFVDNLNRFFVDNSKFIRQIEDKQIGYWFITSKSKKITTNDIRNKLLFFIWDSVFSRDKEGLKQLIGEKNDLITFNQFSDQCENFIEKIINYQPKTR</sequence>
<name>A0A1Y1QJ30_9GAMM</name>
<protein>
    <recommendedName>
        <fullName evidence="1">ATPase dynein-related AAA domain-containing protein</fullName>
    </recommendedName>
</protein>
<accession>A0A1Y1QJ30</accession>
<organism evidence="2 3">
    <name type="scientific">Thiothrix lacustris</name>
    <dbReference type="NCBI Taxonomy" id="525917"/>
    <lineage>
        <taxon>Bacteria</taxon>
        <taxon>Pseudomonadati</taxon>
        <taxon>Pseudomonadota</taxon>
        <taxon>Gammaproteobacteria</taxon>
        <taxon>Thiotrichales</taxon>
        <taxon>Thiotrichaceae</taxon>
        <taxon>Thiothrix</taxon>
    </lineage>
</organism>
<dbReference type="PANTHER" id="PTHR37291:SF1">
    <property type="entry name" value="TYPE IV METHYL-DIRECTED RESTRICTION ENZYME ECOKMCRB SUBUNIT"/>
    <property type="match status" value="1"/>
</dbReference>
<dbReference type="Proteomes" id="UP000192491">
    <property type="component" value="Unassembled WGS sequence"/>
</dbReference>
<proteinExistence type="predicted"/>
<comment type="caution">
    <text evidence="2">The sequence shown here is derived from an EMBL/GenBank/DDBJ whole genome shotgun (WGS) entry which is preliminary data.</text>
</comment>
<dbReference type="SUPFAM" id="SSF52540">
    <property type="entry name" value="P-loop containing nucleoside triphosphate hydrolases"/>
    <property type="match status" value="1"/>
</dbReference>
<dbReference type="Pfam" id="PF07728">
    <property type="entry name" value="AAA_5"/>
    <property type="match status" value="1"/>
</dbReference>
<evidence type="ECO:0000259" key="1">
    <source>
        <dbReference type="Pfam" id="PF07728"/>
    </source>
</evidence>
<feature type="domain" description="ATPase dynein-related AAA" evidence="1">
    <location>
        <begin position="8"/>
        <end position="226"/>
    </location>
</feature>
<gene>
    <name evidence="2" type="ORF">BWK73_29850</name>
</gene>
<dbReference type="Gene3D" id="3.40.50.300">
    <property type="entry name" value="P-loop containing nucleotide triphosphate hydrolases"/>
    <property type="match status" value="1"/>
</dbReference>
<evidence type="ECO:0000313" key="2">
    <source>
        <dbReference type="EMBL" id="OQX06831.1"/>
    </source>
</evidence>
<dbReference type="GO" id="GO:0005524">
    <property type="term" value="F:ATP binding"/>
    <property type="evidence" value="ECO:0007669"/>
    <property type="project" value="InterPro"/>
</dbReference>
<dbReference type="InterPro" id="IPR011704">
    <property type="entry name" value="ATPase_dyneun-rel_AAA"/>
</dbReference>
<reference evidence="2 3" key="1">
    <citation type="submission" date="2017-01" db="EMBL/GenBank/DDBJ databases">
        <title>Novel large sulfur bacteria in the metagenomes of groundwater-fed chemosynthetic microbial mats in the Lake Huron basin.</title>
        <authorList>
            <person name="Sharrar A.M."/>
            <person name="Flood B.E."/>
            <person name="Bailey J.V."/>
            <person name="Jones D.S."/>
            <person name="Biddanda B."/>
            <person name="Ruberg S.A."/>
            <person name="Marcus D.N."/>
            <person name="Dick G.J."/>
        </authorList>
    </citation>
    <scope>NUCLEOTIDE SEQUENCE [LARGE SCALE GENOMIC DNA]</scope>
    <source>
        <strain evidence="2">A8</strain>
    </source>
</reference>
<dbReference type="AlphaFoldDB" id="A0A1Y1QJ30"/>
<dbReference type="InterPro" id="IPR052934">
    <property type="entry name" value="Methyl-DNA_Rec/Restrict_Enz"/>
</dbReference>
<dbReference type="EMBL" id="MTEJ01000229">
    <property type="protein sequence ID" value="OQX06831.1"/>
    <property type="molecule type" value="Genomic_DNA"/>
</dbReference>
<evidence type="ECO:0000313" key="3">
    <source>
        <dbReference type="Proteomes" id="UP000192491"/>
    </source>
</evidence>